<sequence length="233" mass="26588">MLNGLFMLDLLDNLSYSESIRYSQREKLRELFGLLGNPVVHEVLLDVHFIKAKGKHNAMVKMMTNMVWNYIRKQEQEEQNQKDIRKQLKDNEDKNMKRNGLMEKMMKEELMDGEAMMGRPPIYRVRSLGKQGMRVEGEEANMVLRSWVELGHHHGLAPSLLGPHHAPRASPQSAGYLLCGAGQPALPPLLSNPAMISTTRIVDDKNVKAEFKLLEGENPKKIPTEHELNKVVK</sequence>
<protein>
    <submittedName>
        <fullName evidence="2">Zinc finger CHC2-family protein</fullName>
    </submittedName>
</protein>
<dbReference type="EMBL" id="JX000234">
    <property type="protein sequence ID" value="AFN88200.1"/>
    <property type="molecule type" value="Genomic_DNA"/>
</dbReference>
<proteinExistence type="predicted"/>
<evidence type="ECO:0000256" key="1">
    <source>
        <dbReference type="SAM" id="MobiDB-lite"/>
    </source>
</evidence>
<feature type="region of interest" description="Disordered" evidence="1">
    <location>
        <begin position="78"/>
        <end position="97"/>
    </location>
</feature>
<organism evidence="2">
    <name type="scientific">Phaseolus vulgaris</name>
    <name type="common">Kidney bean</name>
    <name type="synonym">French bean</name>
    <dbReference type="NCBI Taxonomy" id="3885"/>
    <lineage>
        <taxon>Eukaryota</taxon>
        <taxon>Viridiplantae</taxon>
        <taxon>Streptophyta</taxon>
        <taxon>Embryophyta</taxon>
        <taxon>Tracheophyta</taxon>
        <taxon>Spermatophyta</taxon>
        <taxon>Magnoliopsida</taxon>
        <taxon>eudicotyledons</taxon>
        <taxon>Gunneridae</taxon>
        <taxon>Pentapetalae</taxon>
        <taxon>rosids</taxon>
        <taxon>fabids</taxon>
        <taxon>Fabales</taxon>
        <taxon>Fabaceae</taxon>
        <taxon>Papilionoideae</taxon>
        <taxon>50 kb inversion clade</taxon>
        <taxon>NPAAA clade</taxon>
        <taxon>indigoferoid/millettioid clade</taxon>
        <taxon>Phaseoleae</taxon>
        <taxon>Phaseolus</taxon>
    </lineage>
</organism>
<reference evidence="2" key="1">
    <citation type="journal article" date="2012" name="Theor. Appl. Genet.">
        <title>Development of candidate gene markers associated to common bacterial blight resistance in common bean.</title>
        <authorList>
            <person name="Shi C."/>
            <person name="Yu K."/>
            <person name="Xie W."/>
            <person name="Perry G."/>
            <person name="Navabi A."/>
            <person name="Peter Pauls K."/>
            <person name="Miklas P.N."/>
            <person name="Fourie D."/>
        </authorList>
    </citation>
    <scope>NUCLEOTIDE SEQUENCE</scope>
</reference>
<name>I7A4I2_PHAVU</name>
<accession>I7A4I2</accession>
<evidence type="ECO:0000313" key="2">
    <source>
        <dbReference type="EMBL" id="AFN88200.1"/>
    </source>
</evidence>
<dbReference type="AlphaFoldDB" id="I7A4I2"/>